<evidence type="ECO:0000313" key="2">
    <source>
        <dbReference type="Proteomes" id="UP001165369"/>
    </source>
</evidence>
<protein>
    <submittedName>
        <fullName evidence="1">Uncharacterized protein</fullName>
    </submittedName>
</protein>
<name>A0ABT0SVV3_9GAMM</name>
<accession>A0ABT0SVV3</accession>
<reference evidence="1" key="1">
    <citation type="submission" date="2022-05" db="EMBL/GenBank/DDBJ databases">
        <title>Halomonas geminus sp. nov. and Halomonas llamarensis sp. nov. isolated from high-altitude salars of the Atacama Desert.</title>
        <authorList>
            <person name="Hintersatz C."/>
            <person name="Rojas L.A."/>
            <person name="Wei T.-S."/>
            <person name="Kutschke S."/>
            <person name="Lehmann F."/>
            <person name="Jain R."/>
            <person name="Pollmann K."/>
        </authorList>
    </citation>
    <scope>NUCLEOTIDE SEQUENCE</scope>
    <source>
        <strain evidence="1">ATCH28</strain>
    </source>
</reference>
<evidence type="ECO:0000313" key="1">
    <source>
        <dbReference type="EMBL" id="MCL7938794.1"/>
    </source>
</evidence>
<proteinExistence type="predicted"/>
<dbReference type="RefSeq" id="WP_250058818.1">
    <property type="nucleotide sequence ID" value="NZ_JAMJPK010000001.1"/>
</dbReference>
<sequence>MIPQTTTAQRMIGTFAANGITSAMLVQLQHLQELALAINLQGQHLIHFDLFGQRNGVQQLTIAGCRRDSHWRPGIERTPRHLIEIPAGGDATVLGEVQVQLGNAAAELMQLLEEDAQ</sequence>
<organism evidence="1 2">
    <name type="scientific">Halomonas gemina</name>
    <dbReference type="NCBI Taxonomy" id="2945105"/>
    <lineage>
        <taxon>Bacteria</taxon>
        <taxon>Pseudomonadati</taxon>
        <taxon>Pseudomonadota</taxon>
        <taxon>Gammaproteobacteria</taxon>
        <taxon>Oceanospirillales</taxon>
        <taxon>Halomonadaceae</taxon>
        <taxon>Halomonas</taxon>
    </lineage>
</organism>
<keyword evidence="2" id="KW-1185">Reference proteome</keyword>
<dbReference type="EMBL" id="JAMJPK010000001">
    <property type="protein sequence ID" value="MCL7938794.1"/>
    <property type="molecule type" value="Genomic_DNA"/>
</dbReference>
<gene>
    <name evidence="1" type="ORF">M8009_00560</name>
</gene>
<comment type="caution">
    <text evidence="1">The sequence shown here is derived from an EMBL/GenBank/DDBJ whole genome shotgun (WGS) entry which is preliminary data.</text>
</comment>
<dbReference type="Proteomes" id="UP001165369">
    <property type="component" value="Unassembled WGS sequence"/>
</dbReference>